<comment type="subcellular location">
    <subcellularLocation>
        <location evidence="1">Nucleus</location>
    </subcellularLocation>
</comment>
<feature type="compositionally biased region" description="Low complexity" evidence="3">
    <location>
        <begin position="362"/>
        <end position="371"/>
    </location>
</feature>
<keyword evidence="2" id="KW-0175">Coiled coil</keyword>
<evidence type="ECO:0000313" key="4">
    <source>
        <dbReference type="EMBL" id="CDJ64883.1"/>
    </source>
</evidence>
<keyword evidence="1" id="KW-0240">DNA-directed RNA polymerase</keyword>
<name>U6MP82_9EIME</name>
<dbReference type="VEuPathDB" id="ToxoDB:ENH_00083910"/>
<reference evidence="4" key="2">
    <citation type="submission" date="2013-10" db="EMBL/GenBank/DDBJ databases">
        <authorList>
            <person name="Aslett M."/>
        </authorList>
    </citation>
    <scope>NUCLEOTIDE SEQUENCE [LARGE SCALE GENOMIC DNA]</scope>
    <source>
        <strain evidence="4">Houghton</strain>
    </source>
</reference>
<dbReference type="GeneID" id="25478519"/>
<reference evidence="4" key="1">
    <citation type="submission" date="2013-10" db="EMBL/GenBank/DDBJ databases">
        <title>Genomic analysis of the causative agents of coccidiosis in chickens.</title>
        <authorList>
            <person name="Reid A.J."/>
            <person name="Blake D."/>
            <person name="Billington K."/>
            <person name="Browne H."/>
            <person name="Dunn M."/>
            <person name="Hung S."/>
            <person name="Kawahara F."/>
            <person name="Miranda-Saavedra D."/>
            <person name="Mourier T."/>
            <person name="Nagra H."/>
            <person name="Otto T.D."/>
            <person name="Rawlings N."/>
            <person name="Sanchez A."/>
            <person name="Sanders M."/>
            <person name="Subramaniam C."/>
            <person name="Tay Y."/>
            <person name="Dear P."/>
            <person name="Doerig C."/>
            <person name="Gruber A."/>
            <person name="Parkinson J."/>
            <person name="Shirley M."/>
            <person name="Wan K.L."/>
            <person name="Berriman M."/>
            <person name="Tomley F."/>
            <person name="Pain A."/>
        </authorList>
    </citation>
    <scope>NUCLEOTIDE SEQUENCE [LARGE SCALE GENOMIC DNA]</scope>
    <source>
        <strain evidence="4">Houghton</strain>
    </source>
</reference>
<dbReference type="InterPro" id="IPR039748">
    <property type="entry name" value="RPC3"/>
</dbReference>
<accession>U6MP82</accession>
<evidence type="ECO:0000256" key="1">
    <source>
        <dbReference type="RuleBase" id="RU367076"/>
    </source>
</evidence>
<dbReference type="PANTHER" id="PTHR12949">
    <property type="entry name" value="RNA POLYMERASE III DNA DIRECTED -RELATED"/>
    <property type="match status" value="1"/>
</dbReference>
<keyword evidence="1" id="KW-0539">Nucleus</keyword>
<organism evidence="4 5">
    <name type="scientific">Eimeria necatrix</name>
    <dbReference type="NCBI Taxonomy" id="51315"/>
    <lineage>
        <taxon>Eukaryota</taxon>
        <taxon>Sar</taxon>
        <taxon>Alveolata</taxon>
        <taxon>Apicomplexa</taxon>
        <taxon>Conoidasida</taxon>
        <taxon>Coccidia</taxon>
        <taxon>Eucoccidiorida</taxon>
        <taxon>Eimeriorina</taxon>
        <taxon>Eimeriidae</taxon>
        <taxon>Eimeria</taxon>
    </lineage>
</organism>
<dbReference type="InterPro" id="IPR036388">
    <property type="entry name" value="WH-like_DNA-bd_sf"/>
</dbReference>
<feature type="compositionally biased region" description="Basic residues" evidence="3">
    <location>
        <begin position="296"/>
        <end position="312"/>
    </location>
</feature>
<dbReference type="Gene3D" id="1.10.10.10">
    <property type="entry name" value="Winged helix-like DNA-binding domain superfamily/Winged helix DNA-binding domain"/>
    <property type="match status" value="3"/>
</dbReference>
<keyword evidence="5" id="KW-1185">Reference proteome</keyword>
<evidence type="ECO:0000256" key="2">
    <source>
        <dbReference type="SAM" id="Coils"/>
    </source>
</evidence>
<feature type="compositionally biased region" description="Low complexity" evidence="3">
    <location>
        <begin position="282"/>
        <end position="294"/>
    </location>
</feature>
<evidence type="ECO:0000256" key="3">
    <source>
        <dbReference type="SAM" id="MobiDB-lite"/>
    </source>
</evidence>
<dbReference type="GO" id="GO:0003697">
    <property type="term" value="F:single-stranded DNA binding"/>
    <property type="evidence" value="ECO:0007669"/>
    <property type="project" value="UniProtKB-UniRule"/>
</dbReference>
<evidence type="ECO:0000313" key="5">
    <source>
        <dbReference type="Proteomes" id="UP000030754"/>
    </source>
</evidence>
<feature type="compositionally biased region" description="Acidic residues" evidence="3">
    <location>
        <begin position="324"/>
        <end position="335"/>
    </location>
</feature>
<feature type="coiled-coil region" evidence="2">
    <location>
        <begin position="639"/>
        <end position="686"/>
    </location>
</feature>
<feature type="compositionally biased region" description="Polar residues" evidence="3">
    <location>
        <begin position="372"/>
        <end position="383"/>
    </location>
</feature>
<dbReference type="PANTHER" id="PTHR12949:SF0">
    <property type="entry name" value="DNA-DIRECTED RNA POLYMERASE III SUBUNIT RPC3"/>
    <property type="match status" value="1"/>
</dbReference>
<gene>
    <name evidence="4" type="ORF">ENH_00083910</name>
</gene>
<keyword evidence="1" id="KW-0804">Transcription</keyword>
<dbReference type="EMBL" id="HG723025">
    <property type="protein sequence ID" value="CDJ64883.1"/>
    <property type="molecule type" value="Genomic_DNA"/>
</dbReference>
<comment type="function">
    <text evidence="1">DNA-dependent RNA polymerase catalyzes the transcription of DNA into RNA using the four ribonucleoside triphosphates as substrates. Specific core component of RNA polymerase III which synthesizes small RNAs, such as 5S rRNA and tRNAs.</text>
</comment>
<protein>
    <recommendedName>
        <fullName evidence="1">DNA-directed RNA polymerase III subunit RPC3</fullName>
        <shortName evidence="1">RNA polymerase III subunit C3</shortName>
    </recommendedName>
</protein>
<dbReference type="AlphaFoldDB" id="U6MP82"/>
<comment type="similarity">
    <text evidence="1">Belongs to the eukaryotic RPC3/POLR3C RNA polymerase subunit family.</text>
</comment>
<dbReference type="Proteomes" id="UP000030754">
    <property type="component" value="Unassembled WGS sequence"/>
</dbReference>
<feature type="region of interest" description="Disordered" evidence="3">
    <location>
        <begin position="279"/>
        <end position="339"/>
    </location>
</feature>
<proteinExistence type="inferred from homology"/>
<dbReference type="OrthoDB" id="347558at2759"/>
<feature type="region of interest" description="Disordered" evidence="3">
    <location>
        <begin position="352"/>
        <end position="383"/>
    </location>
</feature>
<sequence>MYTSEVNLACALLQDAFGPYVSSVGRQLLLCRSLTFLELRDLLPSSSGSSSSSAAAAAGFKAKTAAAAHLQQGRDEDYCMLRNALLILLQHNLLHCTPLTPAGGALGPITAAAAAAAVHADAAAAAAAAQAQQQGSTGNSSSGTSAGTNSKANCGNVAAAAAAAAPAAAAPVQPHGGVRYSLKVHAALALLRFPQFAAITEETFGSNARLLLLQVLKAGRVCMQDAVALALADPYANPDGDAAAAAQRPTSRQRQQDLQRCFLQLVSNAFLVQCEPPLPSAQQQEQQQDQQQQQHTGRRRKAESKAALRKMPSKTADVPAYTAEDSDEEDAEEDSGGLPGFLLMMLDEADPAAKARKTTPPGSSSSSSIGSARQTQKQQQLMDSLVSRLQQQRVPFQVNAPFISLLLCKKAVKQFVVARVGDTRLVQATTAALLQAVRLRPQQQRGVEEQQTSARLDVHCKWLTFDALEAAVAAELQLQQQQQQQQPRVSVQKSQLIRLLDGLTKHPDRLLATVMKDGQAAYRLDWQQIKALMQRRIMSEAVLARCGPKAARVWRRIINAAEGPGAAVVYFDEQMIADSCLLPPSGARQAMYSLALAGFARFHESDRLPASCTSLSTKHSLVITCSLEETQQQVADVVLRAALNLLERKRAEAQHLAELRCRTQCLADTEMQQQRLREAAEDLLDANVLKLGEPLAILMDI</sequence>
<dbReference type="GO" id="GO:0005666">
    <property type="term" value="C:RNA polymerase III complex"/>
    <property type="evidence" value="ECO:0007669"/>
    <property type="project" value="UniProtKB-UniRule"/>
</dbReference>
<dbReference type="RefSeq" id="XP_013433350.1">
    <property type="nucleotide sequence ID" value="XM_013577896.1"/>
</dbReference>
<comment type="subunit">
    <text evidence="1">Component of the RNA polymerase III (Pol III) complex consisting of 17 subunits.</text>
</comment>